<dbReference type="AlphaFoldDB" id="A0A380NFW9"/>
<dbReference type="Pfam" id="PF01814">
    <property type="entry name" value="Hemerythrin"/>
    <property type="match status" value="1"/>
</dbReference>
<name>A0A380NFW9_9FIRM</name>
<dbReference type="RefSeq" id="WP_115309398.1">
    <property type="nucleotide sequence ID" value="NZ_UHIO01000001.1"/>
</dbReference>
<feature type="domain" description="Hemerythrin-like" evidence="1">
    <location>
        <begin position="131"/>
        <end position="216"/>
    </location>
</feature>
<dbReference type="EMBL" id="UHIO01000001">
    <property type="protein sequence ID" value="SUP39702.1"/>
    <property type="molecule type" value="Genomic_DNA"/>
</dbReference>
<evidence type="ECO:0000259" key="1">
    <source>
        <dbReference type="Pfam" id="PF01814"/>
    </source>
</evidence>
<organism evidence="2 3">
    <name type="scientific">Veillonella criceti</name>
    <dbReference type="NCBI Taxonomy" id="103891"/>
    <lineage>
        <taxon>Bacteria</taxon>
        <taxon>Bacillati</taxon>
        <taxon>Bacillota</taxon>
        <taxon>Negativicutes</taxon>
        <taxon>Veillonellales</taxon>
        <taxon>Veillonellaceae</taxon>
        <taxon>Veillonella</taxon>
    </lineage>
</organism>
<dbReference type="InterPro" id="IPR012312">
    <property type="entry name" value="Hemerythrin-like"/>
</dbReference>
<dbReference type="PANTHER" id="PTHR39966">
    <property type="entry name" value="BLL2471 PROTEIN-RELATED"/>
    <property type="match status" value="1"/>
</dbReference>
<accession>A0A380NFW9</accession>
<dbReference type="Gene3D" id="1.10.3910.10">
    <property type="entry name" value="SP0561-like"/>
    <property type="match status" value="1"/>
</dbReference>
<gene>
    <name evidence="2" type="ORF">NCTC12020_00116</name>
</gene>
<dbReference type="PANTHER" id="PTHR39966:SF3">
    <property type="entry name" value="DUF438 DOMAIN-CONTAINING PROTEIN"/>
    <property type="match status" value="1"/>
</dbReference>
<dbReference type="OrthoDB" id="9769774at2"/>
<dbReference type="Proteomes" id="UP000255367">
    <property type="component" value="Unassembled WGS sequence"/>
</dbReference>
<dbReference type="GO" id="GO:0005886">
    <property type="term" value="C:plasma membrane"/>
    <property type="evidence" value="ECO:0007669"/>
    <property type="project" value="TreeGrafter"/>
</dbReference>
<proteinExistence type="predicted"/>
<sequence>MTTMKSALGLDNEQRLAKMIEIKDNYLSGNLSLEEGQALLKQYIGTCTPDEFAYGEQQLKGAYTDEEITHRMDDLLALFDGILIRANNTYPTNHPLWVYVEEIKVGLAMIDEADKLLKAPHFIKNPWLGIYDKLSEWSRHLSRKQNQLYPALEKYGFDRPTKIMWTFDDKVRDLISESRRHLQADKTDDFLELQPKMIDAFRDLADKEQEVLFPTAWKLVTEDEFSYMSRGDHEIGFALITPPPYYGDMNVSPNAIPEKTTTTANFMKELADLLGKYNMSPTPAADTELDVATGKLSLERINLLFKHMPVDLSYVDENELVKFYSDTTHRIFPRSANVIGREVRNCHPAKSVHLVEEIIEKFRSGEQDKAEFWINKPEAFIYILYTAVRDEAGHFKGVLEMMQDCTRIRSLEGSRTLLTWDSETHGNHETTTSNTNHFDESNTTEDMTYSVTVQGITITADTKLFELFEAVDGLRQHMPTINTNFKMLNTSFGKIMARKATIRTACERTGMKLKELIDAIIEYIKKRE</sequence>
<dbReference type="Pfam" id="PF13596">
    <property type="entry name" value="PAS_10"/>
    <property type="match status" value="1"/>
</dbReference>
<keyword evidence="3" id="KW-1185">Reference proteome</keyword>
<dbReference type="SUPFAM" id="SSF55785">
    <property type="entry name" value="PYP-like sensor domain (PAS domain)"/>
    <property type="match status" value="1"/>
</dbReference>
<dbReference type="InterPro" id="IPR038062">
    <property type="entry name" value="ScdA-like_N_sf"/>
</dbReference>
<dbReference type="InterPro" id="IPR035965">
    <property type="entry name" value="PAS-like_dom_sf"/>
</dbReference>
<reference evidence="2 3" key="1">
    <citation type="submission" date="2018-06" db="EMBL/GenBank/DDBJ databases">
        <authorList>
            <consortium name="Pathogen Informatics"/>
            <person name="Doyle S."/>
        </authorList>
    </citation>
    <scope>NUCLEOTIDE SEQUENCE [LARGE SCALE GENOMIC DNA]</scope>
    <source>
        <strain evidence="2 3">NCTC12020</strain>
    </source>
</reference>
<evidence type="ECO:0000313" key="2">
    <source>
        <dbReference type="EMBL" id="SUP39702.1"/>
    </source>
</evidence>
<protein>
    <recommendedName>
        <fullName evidence="1">Hemerythrin-like domain-containing protein</fullName>
    </recommendedName>
</protein>
<dbReference type="Gene3D" id="3.30.450.20">
    <property type="entry name" value="PAS domain"/>
    <property type="match status" value="1"/>
</dbReference>
<evidence type="ECO:0000313" key="3">
    <source>
        <dbReference type="Proteomes" id="UP000255367"/>
    </source>
</evidence>